<dbReference type="PANTHER" id="PTHR47829">
    <property type="entry name" value="HYDROLASE, PUTATIVE (AFU_ORTHOLOGUE AFUA_1G12880)-RELATED"/>
    <property type="match status" value="1"/>
</dbReference>
<accession>A0A4Q2R8Y1</accession>
<reference evidence="2 3" key="1">
    <citation type="submission" date="2018-09" db="EMBL/GenBank/DDBJ databases">
        <authorList>
            <person name="Grouzdev D.S."/>
            <person name="Krutkina M.S."/>
        </authorList>
    </citation>
    <scope>NUCLEOTIDE SEQUENCE [LARGE SCALE GENOMIC DNA]</scope>
    <source>
        <strain evidence="2 3">RmlP001</strain>
    </source>
</reference>
<dbReference type="OrthoDB" id="3806873at2"/>
<dbReference type="Gene3D" id="3.30.200.20">
    <property type="entry name" value="Phosphorylase Kinase, domain 1"/>
    <property type="match status" value="1"/>
</dbReference>
<dbReference type="Pfam" id="PF01636">
    <property type="entry name" value="APH"/>
    <property type="match status" value="1"/>
</dbReference>
<evidence type="ECO:0000313" key="3">
    <source>
        <dbReference type="Proteomes" id="UP000289411"/>
    </source>
</evidence>
<comment type="caution">
    <text evidence="2">The sequence shown here is derived from an EMBL/GenBank/DDBJ whole genome shotgun (WGS) entry which is preliminary data.</text>
</comment>
<dbReference type="Proteomes" id="UP000289411">
    <property type="component" value="Unassembled WGS sequence"/>
</dbReference>
<dbReference type="PANTHER" id="PTHR47829:SF1">
    <property type="entry name" value="HAD FAMILY PHOSPHATASE"/>
    <property type="match status" value="1"/>
</dbReference>
<dbReference type="SUPFAM" id="SSF56112">
    <property type="entry name" value="Protein kinase-like (PK-like)"/>
    <property type="match status" value="1"/>
</dbReference>
<keyword evidence="3" id="KW-1185">Reference proteome</keyword>
<reference evidence="2 3" key="2">
    <citation type="submission" date="2019-02" db="EMBL/GenBank/DDBJ databases">
        <title>'Lichenibacterium ramalinii' gen. nov. sp. nov., 'Lichenibacterium minor' gen. nov. sp. nov.</title>
        <authorList>
            <person name="Pankratov T."/>
        </authorList>
    </citation>
    <scope>NUCLEOTIDE SEQUENCE [LARGE SCALE GENOMIC DNA]</scope>
    <source>
        <strain evidence="2 3">RmlP001</strain>
    </source>
</reference>
<dbReference type="InterPro" id="IPR052898">
    <property type="entry name" value="ACAD10-like"/>
</dbReference>
<proteinExistence type="predicted"/>
<dbReference type="CDD" id="cd05154">
    <property type="entry name" value="ACAD10_11_N-like"/>
    <property type="match status" value="1"/>
</dbReference>
<dbReference type="AlphaFoldDB" id="A0A4Q2R8Y1"/>
<dbReference type="EMBL" id="QYBC01000025">
    <property type="protein sequence ID" value="RYB01964.1"/>
    <property type="molecule type" value="Genomic_DNA"/>
</dbReference>
<organism evidence="2 3">
    <name type="scientific">Lichenibacterium ramalinae</name>
    <dbReference type="NCBI Taxonomy" id="2316527"/>
    <lineage>
        <taxon>Bacteria</taxon>
        <taxon>Pseudomonadati</taxon>
        <taxon>Pseudomonadota</taxon>
        <taxon>Alphaproteobacteria</taxon>
        <taxon>Hyphomicrobiales</taxon>
        <taxon>Lichenihabitantaceae</taxon>
        <taxon>Lichenibacterium</taxon>
    </lineage>
</organism>
<dbReference type="Gene3D" id="3.90.1200.10">
    <property type="match status" value="1"/>
</dbReference>
<dbReference type="InterPro" id="IPR041726">
    <property type="entry name" value="ACAD10_11_N"/>
</dbReference>
<evidence type="ECO:0000313" key="2">
    <source>
        <dbReference type="EMBL" id="RYB01964.1"/>
    </source>
</evidence>
<sequence length="344" mass="37135">MVAEDRALEFEPARLDAYLRAHIPGLAGPLRLARIAGGQSNPTFFVTTDTHRLVLRKQPPGTLLPSAHAVDREYRVVSGLRGSPVPVPDALHFCHDRSVVGTPFYVMARLDGRVFHDCALPGCAPAERRAIYRAMAETLAALHAVDPAAHGLGDYGRPAGFYPRQVRRWSEQWRTVRTREDPAIERLIAWLPGSIPEDPRGGIAHGDYRLGNLMVAPDAPRVAAVLDWELSTLGPPLSDLAHSCIAWHSAPDQYGGLLGLDLVALGIPSQAEYEADYYAALGRHGVAARPRLSRFHMAFALFRWSMIFEGIAARAKNGTASASDAGSVGGLAASFAARAAAFIA</sequence>
<evidence type="ECO:0000259" key="1">
    <source>
        <dbReference type="Pfam" id="PF01636"/>
    </source>
</evidence>
<protein>
    <submittedName>
        <fullName evidence="2">Phosphotransferase family protein</fullName>
    </submittedName>
</protein>
<feature type="domain" description="Aminoglycoside phosphotransferase" evidence="1">
    <location>
        <begin position="33"/>
        <end position="251"/>
    </location>
</feature>
<dbReference type="RefSeq" id="WP_129221629.1">
    <property type="nucleotide sequence ID" value="NZ_QYBC01000025.1"/>
</dbReference>
<gene>
    <name evidence="2" type="ORF">D3272_23355</name>
</gene>
<dbReference type="InterPro" id="IPR011009">
    <property type="entry name" value="Kinase-like_dom_sf"/>
</dbReference>
<dbReference type="GO" id="GO:0016740">
    <property type="term" value="F:transferase activity"/>
    <property type="evidence" value="ECO:0007669"/>
    <property type="project" value="UniProtKB-KW"/>
</dbReference>
<keyword evidence="2" id="KW-0808">Transferase</keyword>
<name>A0A4Q2R8Y1_9HYPH</name>
<dbReference type="InterPro" id="IPR002575">
    <property type="entry name" value="Aminoglycoside_PTrfase"/>
</dbReference>